<dbReference type="AlphaFoldDB" id="A0A7S4QP26"/>
<evidence type="ECO:0000313" key="5">
    <source>
        <dbReference type="EMBL" id="CAE4589462.1"/>
    </source>
</evidence>
<feature type="repeat" description="PPR" evidence="2">
    <location>
        <begin position="348"/>
        <end position="382"/>
    </location>
</feature>
<feature type="region of interest" description="Disordered" evidence="3">
    <location>
        <begin position="473"/>
        <end position="496"/>
    </location>
</feature>
<reference evidence="5" key="1">
    <citation type="submission" date="2021-01" db="EMBL/GenBank/DDBJ databases">
        <authorList>
            <person name="Corre E."/>
            <person name="Pelletier E."/>
            <person name="Niang G."/>
            <person name="Scheremetjew M."/>
            <person name="Finn R."/>
            <person name="Kale V."/>
            <person name="Holt S."/>
            <person name="Cochrane G."/>
            <person name="Meng A."/>
            <person name="Brown T."/>
            <person name="Cohen L."/>
        </authorList>
    </citation>
    <scope>NUCLEOTIDE SEQUENCE</scope>
    <source>
        <strain evidence="5">CCMP3105</strain>
    </source>
</reference>
<dbReference type="InterPro" id="IPR033443">
    <property type="entry name" value="PROP1-like_PPR_dom"/>
</dbReference>
<dbReference type="Pfam" id="PF17177">
    <property type="entry name" value="PPR_long"/>
    <property type="match status" value="1"/>
</dbReference>
<evidence type="ECO:0000256" key="2">
    <source>
        <dbReference type="PROSITE-ProRule" id="PRU00708"/>
    </source>
</evidence>
<accession>A0A7S4QP26</accession>
<dbReference type="PROSITE" id="PS51375">
    <property type="entry name" value="PPR"/>
    <property type="match status" value="6"/>
</dbReference>
<feature type="compositionally biased region" description="Basic and acidic residues" evidence="3">
    <location>
        <begin position="1"/>
        <end position="32"/>
    </location>
</feature>
<dbReference type="InterPro" id="IPR002885">
    <property type="entry name" value="PPR_rpt"/>
</dbReference>
<dbReference type="EMBL" id="HBNR01034185">
    <property type="protein sequence ID" value="CAE4589462.1"/>
    <property type="molecule type" value="Transcribed_RNA"/>
</dbReference>
<feature type="compositionally biased region" description="Low complexity" evidence="3">
    <location>
        <begin position="445"/>
        <end position="457"/>
    </location>
</feature>
<dbReference type="Gene3D" id="1.25.40.10">
    <property type="entry name" value="Tetratricopeptide repeat domain"/>
    <property type="match status" value="3"/>
</dbReference>
<evidence type="ECO:0000256" key="1">
    <source>
        <dbReference type="ARBA" id="ARBA00022737"/>
    </source>
</evidence>
<feature type="repeat" description="PPR" evidence="2">
    <location>
        <begin position="136"/>
        <end position="170"/>
    </location>
</feature>
<proteinExistence type="predicted"/>
<feature type="compositionally biased region" description="Basic and acidic residues" evidence="3">
    <location>
        <begin position="50"/>
        <end position="60"/>
    </location>
</feature>
<evidence type="ECO:0000256" key="3">
    <source>
        <dbReference type="SAM" id="MobiDB-lite"/>
    </source>
</evidence>
<feature type="compositionally biased region" description="Polar residues" evidence="3">
    <location>
        <begin position="35"/>
        <end position="48"/>
    </location>
</feature>
<feature type="repeat" description="PPR" evidence="2">
    <location>
        <begin position="206"/>
        <end position="240"/>
    </location>
</feature>
<feature type="region of interest" description="Disordered" evidence="3">
    <location>
        <begin position="556"/>
        <end position="577"/>
    </location>
</feature>
<dbReference type="PANTHER" id="PTHR47447">
    <property type="entry name" value="OS03G0856100 PROTEIN"/>
    <property type="match status" value="1"/>
</dbReference>
<feature type="repeat" description="PPR" evidence="2">
    <location>
        <begin position="313"/>
        <end position="347"/>
    </location>
</feature>
<dbReference type="Pfam" id="PF13812">
    <property type="entry name" value="PPR_3"/>
    <property type="match status" value="1"/>
</dbReference>
<protein>
    <recommendedName>
        <fullName evidence="4">PROP1-like PPR domain-containing protein</fullName>
    </recommendedName>
</protein>
<organism evidence="5">
    <name type="scientific">Alexandrium monilatum</name>
    <dbReference type="NCBI Taxonomy" id="311494"/>
    <lineage>
        <taxon>Eukaryota</taxon>
        <taxon>Sar</taxon>
        <taxon>Alveolata</taxon>
        <taxon>Dinophyceae</taxon>
        <taxon>Gonyaulacales</taxon>
        <taxon>Pyrocystaceae</taxon>
        <taxon>Alexandrium</taxon>
    </lineage>
</organism>
<feature type="region of interest" description="Disordered" evidence="3">
    <location>
        <begin position="417"/>
        <end position="457"/>
    </location>
</feature>
<sequence>MGRGDRSERGDAAAEKVAKGHGEREEAKHDASGGRSPTSNNNVATPSRANRREAGGERTRGPTSALEDLMRRRGVDEAWSALEEMQRQGATTDKYTISRMLMKTVGDGRSKLNPPRVYRAIALVEKFIDTQPKDVDEVLFNALLDTCCRLKDLSRLEATVSRMKEFKVAASPVTLGILVKTYGQAGDIQKVLQVWGDMEKQRDQANAVTYGCMIDACVKCGHLEKAVEIFQGMRKVGKHKNTILYTTLIKGYGLEKDLAHALELFREMPEEGVPYNTITYNSILDACIKCGELATAEGLLREMTSPESSLEPDLITFSTLLKGYCHIGNLEKALQVAEAIKARGLQSDELVYNTLMDGCVKANDIRAGVGLFEEMIHSGMRPSTITHSILSKLYQHAGYEDSAEMVANLYSHHGIERPSGKGFSRRYNPRSPGRGGERSANQSPLGSPSAASTTSTLGLGGFGEGGWAALGGIPAMPGADSERSAPSTPLRSPIQGTASSAAAPYLPLESLRGLPFVPPLPGTAGPSGSPFSLASCTPAGSIPPASFPGSLAGSLVGSPCGSPQASMDQQGFHVPPSPHTMPAACGQVGAFMGATMPGVGPPQLPPWPFTCGAPLQSPCPGMTMPTMPSPLPQGGQQMFAMPVMQAPLGSPHMGVGSGAPGAFGMPGDPAQMAGPTSTVPIPPAGAAGMATAKQSPFPMPISPPHDLSYCGASGVVGQQGPQPYFDGFSIMAGQQGGGGMPLAPCASMGAGSGAAASSNQQSLLLS</sequence>
<evidence type="ECO:0000259" key="4">
    <source>
        <dbReference type="Pfam" id="PF17177"/>
    </source>
</evidence>
<dbReference type="NCBIfam" id="TIGR00756">
    <property type="entry name" value="PPR"/>
    <property type="match status" value="6"/>
</dbReference>
<gene>
    <name evidence="5" type="ORF">AMON00008_LOCUS23465</name>
</gene>
<keyword evidence="1" id="KW-0677">Repeat</keyword>
<feature type="compositionally biased region" description="Polar residues" evidence="3">
    <location>
        <begin position="484"/>
        <end position="496"/>
    </location>
</feature>
<feature type="domain" description="PROP1-like PPR" evidence="4">
    <location>
        <begin position="200"/>
        <end position="390"/>
    </location>
</feature>
<feature type="repeat" description="PPR" evidence="2">
    <location>
        <begin position="241"/>
        <end position="275"/>
    </location>
</feature>
<feature type="region of interest" description="Disordered" evidence="3">
    <location>
        <begin position="1"/>
        <end position="66"/>
    </location>
</feature>
<name>A0A7S4QP26_9DINO</name>
<dbReference type="PANTHER" id="PTHR47447:SF23">
    <property type="entry name" value="PENTACOTRIPEPTIDE-REPEAT REGION OF PRORP DOMAIN-CONTAINING PROTEIN"/>
    <property type="match status" value="1"/>
</dbReference>
<feature type="repeat" description="PPR" evidence="2">
    <location>
        <begin position="276"/>
        <end position="310"/>
    </location>
</feature>
<dbReference type="InterPro" id="IPR011990">
    <property type="entry name" value="TPR-like_helical_dom_sf"/>
</dbReference>